<dbReference type="SUPFAM" id="SSF57829">
    <property type="entry name" value="Zn-binding ribosomal proteins"/>
    <property type="match status" value="1"/>
</dbReference>
<evidence type="ECO:0000256" key="4">
    <source>
        <dbReference type="ARBA" id="ARBA00035178"/>
    </source>
</evidence>
<gene>
    <name evidence="7" type="primary">MCYN0334</name>
    <name evidence="5" type="synonym">rpmF</name>
    <name evidence="7" type="ORF">NCTC10146_00224</name>
</gene>
<evidence type="ECO:0000256" key="1">
    <source>
        <dbReference type="ARBA" id="ARBA00008560"/>
    </source>
</evidence>
<sequence>MAIVPKRKTSKQRKHKRQTHSALETPNLVKCSNCSNMIEQHVTCKFCGFYKGAKVKNYVALNDRIRNN</sequence>
<dbReference type="AlphaFoldDB" id="A0A0F6ZPL8"/>
<dbReference type="GO" id="GO:0015934">
    <property type="term" value="C:large ribosomal subunit"/>
    <property type="evidence" value="ECO:0007669"/>
    <property type="project" value="InterPro"/>
</dbReference>
<dbReference type="GO" id="GO:0006412">
    <property type="term" value="P:translation"/>
    <property type="evidence" value="ECO:0007669"/>
    <property type="project" value="UniProtKB-UniRule"/>
</dbReference>
<keyword evidence="2 5" id="KW-0689">Ribosomal protein</keyword>
<evidence type="ECO:0000256" key="2">
    <source>
        <dbReference type="ARBA" id="ARBA00022980"/>
    </source>
</evidence>
<dbReference type="eggNOG" id="COG0333">
    <property type="taxonomic scope" value="Bacteria"/>
</dbReference>
<evidence type="ECO:0000256" key="5">
    <source>
        <dbReference type="HAMAP-Rule" id="MF_00340"/>
    </source>
</evidence>
<dbReference type="PANTHER" id="PTHR35534">
    <property type="entry name" value="50S RIBOSOMAL PROTEIN L32"/>
    <property type="match status" value="1"/>
</dbReference>
<dbReference type="GO" id="GO:0003735">
    <property type="term" value="F:structural constituent of ribosome"/>
    <property type="evidence" value="ECO:0007669"/>
    <property type="project" value="InterPro"/>
</dbReference>
<dbReference type="InterPro" id="IPR002677">
    <property type="entry name" value="Ribosomal_bL32"/>
</dbReference>
<accession>A0A0F6ZPL8</accession>
<dbReference type="InterPro" id="IPR011332">
    <property type="entry name" value="Ribosomal_zn-bd"/>
</dbReference>
<dbReference type="PANTHER" id="PTHR35534:SF1">
    <property type="entry name" value="LARGE RIBOSOMAL SUBUNIT PROTEIN BL32"/>
    <property type="match status" value="1"/>
</dbReference>
<evidence type="ECO:0000313" key="7">
    <source>
        <dbReference type="EMBL" id="VEU68771.1"/>
    </source>
</evidence>
<reference evidence="7 8" key="1">
    <citation type="submission" date="2019-01" db="EMBL/GenBank/DDBJ databases">
        <authorList>
            <consortium name="Pathogen Informatics"/>
        </authorList>
    </citation>
    <scope>NUCLEOTIDE SEQUENCE [LARGE SCALE GENOMIC DNA]</scope>
    <source>
        <strain evidence="7 8">NCTC10146</strain>
    </source>
</reference>
<dbReference type="Proteomes" id="UP000290495">
    <property type="component" value="Chromosome"/>
</dbReference>
<keyword evidence="3 5" id="KW-0687">Ribonucleoprotein</keyword>
<dbReference type="KEGG" id="mcas:AAW50_01755"/>
<protein>
    <recommendedName>
        <fullName evidence="4 5">Large ribosomal subunit protein bL32</fullName>
    </recommendedName>
</protein>
<dbReference type="RefSeq" id="WP_004794606.1">
    <property type="nucleotide sequence ID" value="NZ_CP011368.1"/>
</dbReference>
<dbReference type="InterPro" id="IPR044957">
    <property type="entry name" value="Ribosomal_bL32_bact"/>
</dbReference>
<dbReference type="HAMAP" id="MF_00340">
    <property type="entry name" value="Ribosomal_bL32"/>
    <property type="match status" value="1"/>
</dbReference>
<dbReference type="NCBIfam" id="TIGR01031">
    <property type="entry name" value="rpmF_bact"/>
    <property type="match status" value="1"/>
</dbReference>
<evidence type="ECO:0000256" key="6">
    <source>
        <dbReference type="SAM" id="MobiDB-lite"/>
    </source>
</evidence>
<comment type="similarity">
    <text evidence="1 5">Belongs to the bacterial ribosomal protein bL32 family.</text>
</comment>
<dbReference type="Pfam" id="PF01783">
    <property type="entry name" value="Ribosomal_L32p"/>
    <property type="match status" value="1"/>
</dbReference>
<feature type="region of interest" description="Disordered" evidence="6">
    <location>
        <begin position="1"/>
        <end position="22"/>
    </location>
</feature>
<name>A0A0F6ZPL8_9BACT</name>
<dbReference type="HOGENOM" id="CLU_129084_1_3_14"/>
<dbReference type="EMBL" id="LR215010">
    <property type="protein sequence ID" value="VEU68771.1"/>
    <property type="molecule type" value="Genomic_DNA"/>
</dbReference>
<organism evidence="7 8">
    <name type="scientific">Mycoplasmopsis canis</name>
    <dbReference type="NCBI Taxonomy" id="29555"/>
    <lineage>
        <taxon>Bacteria</taxon>
        <taxon>Bacillati</taxon>
        <taxon>Mycoplasmatota</taxon>
        <taxon>Mycoplasmoidales</taxon>
        <taxon>Metamycoplasmataceae</taxon>
        <taxon>Mycoplasmopsis</taxon>
    </lineage>
</organism>
<proteinExistence type="inferred from homology"/>
<feature type="compositionally biased region" description="Basic residues" evidence="6">
    <location>
        <begin position="1"/>
        <end position="19"/>
    </location>
</feature>
<evidence type="ECO:0000256" key="3">
    <source>
        <dbReference type="ARBA" id="ARBA00023274"/>
    </source>
</evidence>
<evidence type="ECO:0000313" key="8">
    <source>
        <dbReference type="Proteomes" id="UP000290495"/>
    </source>
</evidence>
<dbReference type="STRING" id="29555.AAW50_01755"/>